<keyword evidence="6" id="KW-0573">Peptidoglycan synthesis</keyword>
<evidence type="ECO:0000259" key="12">
    <source>
        <dbReference type="Pfam" id="PF04101"/>
    </source>
</evidence>
<evidence type="ECO:0000259" key="11">
    <source>
        <dbReference type="Pfam" id="PF03033"/>
    </source>
</evidence>
<keyword evidence="5" id="KW-0133">Cell shape</keyword>
<keyword evidence="9" id="KW-0961">Cell wall biogenesis/degradation</keyword>
<dbReference type="PANTHER" id="PTHR21015:SF22">
    <property type="entry name" value="GLYCOSYLTRANSFERASE"/>
    <property type="match status" value="1"/>
</dbReference>
<evidence type="ECO:0000256" key="7">
    <source>
        <dbReference type="ARBA" id="ARBA00023136"/>
    </source>
</evidence>
<keyword evidence="1" id="KW-1003">Cell membrane</keyword>
<dbReference type="Pfam" id="PF03033">
    <property type="entry name" value="Glyco_transf_28"/>
    <property type="match status" value="1"/>
</dbReference>
<gene>
    <name evidence="13" type="primary">murG_19</name>
    <name evidence="13" type="ORF">g.119265</name>
</gene>
<reference evidence="13" key="1">
    <citation type="submission" date="2015-07" db="EMBL/GenBank/DDBJ databases">
        <title>Transcriptome Assembly of Anthurium amnicola.</title>
        <authorList>
            <person name="Suzuki J."/>
        </authorList>
    </citation>
    <scope>NUCLEOTIDE SEQUENCE</scope>
</reference>
<feature type="non-terminal residue" evidence="13">
    <location>
        <position position="1"/>
    </location>
</feature>
<evidence type="ECO:0000256" key="9">
    <source>
        <dbReference type="ARBA" id="ARBA00023316"/>
    </source>
</evidence>
<dbReference type="EMBL" id="GDJX01000914">
    <property type="protein sequence ID" value="JAT67022.1"/>
    <property type="molecule type" value="Transcribed_RNA"/>
</dbReference>
<keyword evidence="4 13" id="KW-0808">Transferase</keyword>
<protein>
    <submittedName>
        <fullName evidence="13">UDP-N-acetylglucosamine--N-acetylmuramyl-(Pentapeptide) pyrophosphoryl-undecaprenol N-acetylglucosamine transferase</fullName>
    </submittedName>
</protein>
<evidence type="ECO:0000256" key="3">
    <source>
        <dbReference type="ARBA" id="ARBA00022676"/>
    </source>
</evidence>
<keyword evidence="8" id="KW-0131">Cell cycle</keyword>
<feature type="region of interest" description="Disordered" evidence="10">
    <location>
        <begin position="44"/>
        <end position="69"/>
    </location>
</feature>
<dbReference type="GO" id="GO:0005975">
    <property type="term" value="P:carbohydrate metabolic process"/>
    <property type="evidence" value="ECO:0007669"/>
    <property type="project" value="InterPro"/>
</dbReference>
<organism evidence="13">
    <name type="scientific">Anthurium amnicola</name>
    <dbReference type="NCBI Taxonomy" id="1678845"/>
    <lineage>
        <taxon>Eukaryota</taxon>
        <taxon>Viridiplantae</taxon>
        <taxon>Streptophyta</taxon>
        <taxon>Embryophyta</taxon>
        <taxon>Tracheophyta</taxon>
        <taxon>Spermatophyta</taxon>
        <taxon>Magnoliopsida</taxon>
        <taxon>Liliopsida</taxon>
        <taxon>Araceae</taxon>
        <taxon>Pothoideae</taxon>
        <taxon>Potheae</taxon>
        <taxon>Anthurium</taxon>
    </lineage>
</organism>
<accession>A0A1D1ZJ88</accession>
<evidence type="ECO:0000256" key="10">
    <source>
        <dbReference type="SAM" id="MobiDB-lite"/>
    </source>
</evidence>
<dbReference type="Gene3D" id="3.40.50.2000">
    <property type="entry name" value="Glycogen Phosphorylase B"/>
    <property type="match status" value="2"/>
</dbReference>
<evidence type="ECO:0000256" key="6">
    <source>
        <dbReference type="ARBA" id="ARBA00022984"/>
    </source>
</evidence>
<evidence type="ECO:0000313" key="13">
    <source>
        <dbReference type="EMBL" id="JAT67022.1"/>
    </source>
</evidence>
<dbReference type="GO" id="GO:0071555">
    <property type="term" value="P:cell wall organization"/>
    <property type="evidence" value="ECO:0007669"/>
    <property type="project" value="UniProtKB-KW"/>
</dbReference>
<keyword evidence="7" id="KW-0472">Membrane</keyword>
<keyword evidence="2" id="KW-0132">Cell division</keyword>
<evidence type="ECO:0000256" key="2">
    <source>
        <dbReference type="ARBA" id="ARBA00022618"/>
    </source>
</evidence>
<feature type="domain" description="Glycosyl transferase family 28 C-terminal" evidence="12">
    <location>
        <begin position="288"/>
        <end position="447"/>
    </location>
</feature>
<dbReference type="NCBIfam" id="TIGR01133">
    <property type="entry name" value="murG"/>
    <property type="match status" value="1"/>
</dbReference>
<dbReference type="Pfam" id="PF04101">
    <property type="entry name" value="Glyco_tran_28_C"/>
    <property type="match status" value="1"/>
</dbReference>
<dbReference type="GO" id="GO:0050511">
    <property type="term" value="F:undecaprenyldiphospho-muramoylpentapeptide beta-N-acetylglucosaminyltransferase activity"/>
    <property type="evidence" value="ECO:0007669"/>
    <property type="project" value="InterPro"/>
</dbReference>
<dbReference type="InterPro" id="IPR004276">
    <property type="entry name" value="GlycoTrans_28_N"/>
</dbReference>
<proteinExistence type="inferred from homology"/>
<dbReference type="GO" id="GO:0008360">
    <property type="term" value="P:regulation of cell shape"/>
    <property type="evidence" value="ECO:0007669"/>
    <property type="project" value="UniProtKB-KW"/>
</dbReference>
<evidence type="ECO:0000256" key="1">
    <source>
        <dbReference type="ARBA" id="ARBA00022475"/>
    </source>
</evidence>
<evidence type="ECO:0000256" key="5">
    <source>
        <dbReference type="ARBA" id="ARBA00022960"/>
    </source>
</evidence>
<name>A0A1D1ZJ88_9ARAE</name>
<evidence type="ECO:0000256" key="4">
    <source>
        <dbReference type="ARBA" id="ARBA00022679"/>
    </source>
</evidence>
<dbReference type="CDD" id="cd03785">
    <property type="entry name" value="GT28_MurG"/>
    <property type="match status" value="1"/>
</dbReference>
<dbReference type="InterPro" id="IPR007235">
    <property type="entry name" value="Glyco_trans_28_C"/>
</dbReference>
<dbReference type="AlphaFoldDB" id="A0A1D1ZJ88"/>
<dbReference type="SUPFAM" id="SSF53756">
    <property type="entry name" value="UDP-Glycosyltransferase/glycogen phosphorylase"/>
    <property type="match status" value="1"/>
</dbReference>
<dbReference type="HAMAP" id="MF_00033">
    <property type="entry name" value="MurG"/>
    <property type="match status" value="1"/>
</dbReference>
<feature type="domain" description="Glycosyltransferase family 28 N-terminal" evidence="11">
    <location>
        <begin position="92"/>
        <end position="234"/>
    </location>
</feature>
<dbReference type="InterPro" id="IPR006009">
    <property type="entry name" value="GlcNAc_MurG"/>
</dbReference>
<keyword evidence="3" id="KW-0328">Glycosyltransferase</keyword>
<dbReference type="PANTHER" id="PTHR21015">
    <property type="entry name" value="UDP-N-ACETYLGLUCOSAMINE--N-ACETYLMURAMYL-(PENTAPEPTIDE) PYROPHOSPHORYL-UNDECAPRENOL N-ACETYLGLUCOSAMINE TRANSFERASE 1"/>
    <property type="match status" value="1"/>
</dbReference>
<dbReference type="GO" id="GO:0051301">
    <property type="term" value="P:cell division"/>
    <property type="evidence" value="ECO:0007669"/>
    <property type="project" value="UniProtKB-KW"/>
</dbReference>
<evidence type="ECO:0000256" key="8">
    <source>
        <dbReference type="ARBA" id="ARBA00023306"/>
    </source>
</evidence>
<feature type="compositionally biased region" description="Basic residues" evidence="10">
    <location>
        <begin position="53"/>
        <end position="68"/>
    </location>
</feature>
<sequence>SLSLSPSSSAASSGMLLTAAAAARPLPLPLLSIGSIDMPSSFPRALAAPASTSRRRRRSRRNPHRRLPRCCLSLDRADENASATSPSGDLRVAIAGGGTGGHIYPAIAIADEIKNADPRARILFLGSEAGMEGVAVPSAGYDFVPVPTVRLARPVFLSPENFLFPFRLVAAVAASWRKLREFGPQVVVGTGGYVSAPVCLAVALLPGARLVIQEQNSYPGVTNRVLAPLADTIFLAFESCAKFFPREKCVVSGNPVRLSLRRFVSKAVARSHFFPSAAFWSAGRTAQVLLVLGGSSGAHAINIAVLNMYSQMLSLHKDRFVIWQTGEDSFSEMESLVKNHRRLVLTPFLHTMDLAYAAADVVVSRSGAMTCTEILTTGKPSILIPSPNVADDHQTKNANIMAEIAGSKVLREDELDSSTLETTIDEVLGDESLMADMSEKAMKYAKPNASTEIAGSIIALSKSSTTK</sequence>